<name>G0S7Y4_CHATD</name>
<dbReference type="OrthoDB" id="5310497at2759"/>
<accession>G0S7Y4</accession>
<protein>
    <recommendedName>
        <fullName evidence="4">Cell surface protein</fullName>
    </recommendedName>
</protein>
<dbReference type="KEGG" id="cthr:CTHT_0037440"/>
<dbReference type="Pfam" id="PF11327">
    <property type="entry name" value="Egh16-like"/>
    <property type="match status" value="1"/>
</dbReference>
<dbReference type="PANTHER" id="PTHR34618:SF1">
    <property type="entry name" value="SECRETED PROTEIN"/>
    <property type="match status" value="1"/>
</dbReference>
<feature type="signal peptide" evidence="1">
    <location>
        <begin position="1"/>
        <end position="18"/>
    </location>
</feature>
<dbReference type="InterPro" id="IPR021476">
    <property type="entry name" value="Egh16-like"/>
</dbReference>
<dbReference type="GeneID" id="18257782"/>
<proteinExistence type="predicted"/>
<organism evidence="3">
    <name type="scientific">Chaetomium thermophilum (strain DSM 1495 / CBS 144.50 / IMI 039719)</name>
    <name type="common">Thermochaetoides thermophila</name>
    <dbReference type="NCBI Taxonomy" id="759272"/>
    <lineage>
        <taxon>Eukaryota</taxon>
        <taxon>Fungi</taxon>
        <taxon>Dikarya</taxon>
        <taxon>Ascomycota</taxon>
        <taxon>Pezizomycotina</taxon>
        <taxon>Sordariomycetes</taxon>
        <taxon>Sordariomycetidae</taxon>
        <taxon>Sordariales</taxon>
        <taxon>Chaetomiaceae</taxon>
        <taxon>Thermochaetoides</taxon>
    </lineage>
</organism>
<evidence type="ECO:0000313" key="3">
    <source>
        <dbReference type="Proteomes" id="UP000008066"/>
    </source>
</evidence>
<dbReference type="AlphaFoldDB" id="G0S7Y4"/>
<dbReference type="HOGENOM" id="CLU_047729_4_0_1"/>
<dbReference type="EMBL" id="GL988041">
    <property type="protein sequence ID" value="EGS21871.1"/>
    <property type="molecule type" value="Genomic_DNA"/>
</dbReference>
<evidence type="ECO:0000256" key="1">
    <source>
        <dbReference type="SAM" id="SignalP"/>
    </source>
</evidence>
<dbReference type="eggNOG" id="ENOG502SM0P">
    <property type="taxonomic scope" value="Eukaryota"/>
</dbReference>
<evidence type="ECO:0000313" key="2">
    <source>
        <dbReference type="EMBL" id="EGS21871.1"/>
    </source>
</evidence>
<dbReference type="Proteomes" id="UP000008066">
    <property type="component" value="Unassembled WGS sequence"/>
</dbReference>
<dbReference type="PANTHER" id="PTHR34618">
    <property type="entry name" value="SURFACE PROTEIN MAS1, PUTATIVE-RELATED"/>
    <property type="match status" value="1"/>
</dbReference>
<dbReference type="RefSeq" id="XP_006694167.1">
    <property type="nucleotide sequence ID" value="XM_006694104.1"/>
</dbReference>
<feature type="chain" id="PRO_5003409378" description="Cell surface protein" evidence="1">
    <location>
        <begin position="19"/>
        <end position="316"/>
    </location>
</feature>
<keyword evidence="1" id="KW-0732">Signal</keyword>
<gene>
    <name evidence="2" type="ORF">CTHT_0037440</name>
</gene>
<evidence type="ECO:0008006" key="4">
    <source>
        <dbReference type="Google" id="ProtNLM"/>
    </source>
</evidence>
<dbReference type="OMA" id="CVMRVRN"/>
<sequence length="316" mass="33006">MHISALCALISLVGPSAAHGVVTLIRGANGVDMPGLSIIDGTPRTCSTNRCGSQADTAIIRDREIRSGRVGPLGRTQGSGPVDAAVMIARFMGTSTGATTLRTNTSLEFDDPAEDPIDVSRLSRLADAGRERGGRNNQKRGMLMVARQFLSRLREGLGRGGTASTEEVERNVAALAGLGATAGLPTCADDGTIEMVFHQVNQDGAGPLEAMVDGTSGGTDLAAFKPARVIQDVPGFGFQGLSLATSRDFPLRVQMPEGMTCDATVAGVSNVCIVRVRNNAAAGPFGGSAAFTQSPAARKRAIEYRMKMRRAVEFKA</sequence>
<keyword evidence="3" id="KW-1185">Reference proteome</keyword>
<reference evidence="2 3" key="1">
    <citation type="journal article" date="2011" name="Cell">
        <title>Insight into structure and assembly of the nuclear pore complex by utilizing the genome of a eukaryotic thermophile.</title>
        <authorList>
            <person name="Amlacher S."/>
            <person name="Sarges P."/>
            <person name="Flemming D."/>
            <person name="van Noort V."/>
            <person name="Kunze R."/>
            <person name="Devos D.P."/>
            <person name="Arumugam M."/>
            <person name="Bork P."/>
            <person name="Hurt E."/>
        </authorList>
    </citation>
    <scope>NUCLEOTIDE SEQUENCE [LARGE SCALE GENOMIC DNA]</scope>
    <source>
        <strain evidence="3">DSM 1495 / CBS 144.50 / IMI 039719</strain>
    </source>
</reference>